<comment type="similarity">
    <text evidence="2">Belongs to the membrane fusion protein (MFP) (TC 8.A.1) family.</text>
</comment>
<protein>
    <submittedName>
        <fullName evidence="6">ABC transporter permease</fullName>
    </submittedName>
</protein>
<dbReference type="Gene3D" id="2.40.50.100">
    <property type="match status" value="1"/>
</dbReference>
<dbReference type="InterPro" id="IPR050465">
    <property type="entry name" value="UPF0194_transport"/>
</dbReference>
<dbReference type="InterPro" id="IPR006143">
    <property type="entry name" value="RND_pump_MFP"/>
</dbReference>
<keyword evidence="4" id="KW-0472">Membrane</keyword>
<dbReference type="NCBIfam" id="TIGR01730">
    <property type="entry name" value="RND_mfp"/>
    <property type="match status" value="1"/>
</dbReference>
<organism evidence="6 7">
    <name type="scientific">Filimonas zeae</name>
    <dbReference type="NCBI Taxonomy" id="1737353"/>
    <lineage>
        <taxon>Bacteria</taxon>
        <taxon>Pseudomonadati</taxon>
        <taxon>Bacteroidota</taxon>
        <taxon>Chitinophagia</taxon>
        <taxon>Chitinophagales</taxon>
        <taxon>Chitinophagaceae</taxon>
        <taxon>Filimonas</taxon>
    </lineage>
</organism>
<keyword evidence="4" id="KW-1133">Transmembrane helix</keyword>
<evidence type="ECO:0000259" key="5">
    <source>
        <dbReference type="Pfam" id="PF25967"/>
    </source>
</evidence>
<dbReference type="GO" id="GO:0022857">
    <property type="term" value="F:transmembrane transporter activity"/>
    <property type="evidence" value="ECO:0007669"/>
    <property type="project" value="InterPro"/>
</dbReference>
<dbReference type="InterPro" id="IPR058627">
    <property type="entry name" value="MdtA-like_C"/>
</dbReference>
<keyword evidence="7" id="KW-1185">Reference proteome</keyword>
<evidence type="ECO:0000313" key="6">
    <source>
        <dbReference type="EMBL" id="GGH80485.1"/>
    </source>
</evidence>
<dbReference type="EMBL" id="BMIB01000005">
    <property type="protein sequence ID" value="GGH80485.1"/>
    <property type="molecule type" value="Genomic_DNA"/>
</dbReference>
<dbReference type="Gene3D" id="1.10.287.470">
    <property type="entry name" value="Helix hairpin bin"/>
    <property type="match status" value="1"/>
</dbReference>
<dbReference type="GO" id="GO:0016020">
    <property type="term" value="C:membrane"/>
    <property type="evidence" value="ECO:0007669"/>
    <property type="project" value="InterPro"/>
</dbReference>
<feature type="domain" description="Multidrug resistance protein MdtA-like C-terminal permuted SH3" evidence="5">
    <location>
        <begin position="344"/>
        <end position="403"/>
    </location>
</feature>
<evidence type="ECO:0000256" key="3">
    <source>
        <dbReference type="ARBA" id="ARBA00023054"/>
    </source>
</evidence>
<evidence type="ECO:0000256" key="4">
    <source>
        <dbReference type="SAM" id="Phobius"/>
    </source>
</evidence>
<dbReference type="AlphaFoldDB" id="A0A917J3J0"/>
<comment type="subcellular location">
    <subcellularLocation>
        <location evidence="1">Cell envelope</location>
    </subcellularLocation>
</comment>
<dbReference type="Proteomes" id="UP000627292">
    <property type="component" value="Unassembled WGS sequence"/>
</dbReference>
<dbReference type="PANTHER" id="PTHR32347">
    <property type="entry name" value="EFFLUX SYSTEM COMPONENT YKNX-RELATED"/>
    <property type="match status" value="1"/>
</dbReference>
<dbReference type="Gene3D" id="2.40.420.20">
    <property type="match status" value="1"/>
</dbReference>
<proteinExistence type="inferred from homology"/>
<dbReference type="GO" id="GO:0030313">
    <property type="term" value="C:cell envelope"/>
    <property type="evidence" value="ECO:0007669"/>
    <property type="project" value="UniProtKB-SubCell"/>
</dbReference>
<evidence type="ECO:0000313" key="7">
    <source>
        <dbReference type="Proteomes" id="UP000627292"/>
    </source>
</evidence>
<reference evidence="6" key="1">
    <citation type="journal article" date="2014" name="Int. J. Syst. Evol. Microbiol.">
        <title>Complete genome sequence of Corynebacterium casei LMG S-19264T (=DSM 44701T), isolated from a smear-ripened cheese.</title>
        <authorList>
            <consortium name="US DOE Joint Genome Institute (JGI-PGF)"/>
            <person name="Walter F."/>
            <person name="Albersmeier A."/>
            <person name="Kalinowski J."/>
            <person name="Ruckert C."/>
        </authorList>
    </citation>
    <scope>NUCLEOTIDE SEQUENCE</scope>
    <source>
        <strain evidence="6">CGMCC 1.15290</strain>
    </source>
</reference>
<dbReference type="Pfam" id="PF25967">
    <property type="entry name" value="RND-MFP_C"/>
    <property type="match status" value="1"/>
</dbReference>
<evidence type="ECO:0000256" key="2">
    <source>
        <dbReference type="ARBA" id="ARBA00009477"/>
    </source>
</evidence>
<keyword evidence="3" id="KW-0175">Coiled coil</keyword>
<dbReference type="Gene3D" id="2.40.30.170">
    <property type="match status" value="1"/>
</dbReference>
<comment type="caution">
    <text evidence="6">The sequence shown here is derived from an EMBL/GenBank/DDBJ whole genome shotgun (WGS) entry which is preliminary data.</text>
</comment>
<name>A0A917J3J0_9BACT</name>
<keyword evidence="4" id="KW-0812">Transmembrane</keyword>
<reference evidence="6" key="2">
    <citation type="submission" date="2020-09" db="EMBL/GenBank/DDBJ databases">
        <authorList>
            <person name="Sun Q."/>
            <person name="Zhou Y."/>
        </authorList>
    </citation>
    <scope>NUCLEOTIDE SEQUENCE</scope>
    <source>
        <strain evidence="6">CGMCC 1.15290</strain>
    </source>
</reference>
<accession>A0A917J3J0</accession>
<sequence>MDRAIKKKKWGAKRLLTIAGITALVLLIAGSFYFTSGKSRLNVNTERITISEIKKGTFQEFIPVNGVVLPITTIYLDATEGGRVEEKYVEDGAVMTKGQPIMRLSNTDLELSLVNQETSVFNLLTQMQISRNAAQQNTITKLTQMTDADNALTEAERVYRLNKHLYEQKAISLQEYKQALNDYNYKLEKKNLSRQVLRQDSVSVKQELDQAGQSYQRTQNALQLMRKKVGDLIVRAPVDGQLTSLDVEIGQNKNKGERLGQLDVLSGFKVRVDVDEHYISRIFTGLSGEFTFADKNYQLKITKVYTQVTSGRFQVDMEFAGEVPKGIRRGQTLQIRLALSDETQALLLPKGGFYQQTGGNWIFKLSENGSIAYKTDIQVGRQNPDYYEILQGLKPGDKVVTSSYENYGDMQELVLKKD</sequence>
<gene>
    <name evidence="6" type="ORF">GCM10011379_51440</name>
</gene>
<feature type="transmembrane region" description="Helical" evidence="4">
    <location>
        <begin position="12"/>
        <end position="34"/>
    </location>
</feature>
<evidence type="ECO:0000256" key="1">
    <source>
        <dbReference type="ARBA" id="ARBA00004196"/>
    </source>
</evidence>
<dbReference type="RefSeq" id="WP_188957961.1">
    <property type="nucleotide sequence ID" value="NZ_BMIB01000005.1"/>
</dbReference>
<dbReference type="PANTHER" id="PTHR32347:SF23">
    <property type="entry name" value="BLL5650 PROTEIN"/>
    <property type="match status" value="1"/>
</dbReference>